<comment type="caution">
    <text evidence="2">The sequence shown here is derived from an EMBL/GenBank/DDBJ whole genome shotgun (WGS) entry which is preliminary data.</text>
</comment>
<dbReference type="SMART" id="SM00861">
    <property type="entry name" value="Transket_pyr"/>
    <property type="match status" value="1"/>
</dbReference>
<dbReference type="InterPro" id="IPR009014">
    <property type="entry name" value="Transketo_C/PFOR_II"/>
</dbReference>
<dbReference type="CDD" id="cd07033">
    <property type="entry name" value="TPP_PYR_DXS_TK_like"/>
    <property type="match status" value="1"/>
</dbReference>
<dbReference type="InterPro" id="IPR029061">
    <property type="entry name" value="THDP-binding"/>
</dbReference>
<dbReference type="SUPFAM" id="SSF52518">
    <property type="entry name" value="Thiamin diphosphate-binding fold (THDP-binding)"/>
    <property type="match status" value="1"/>
</dbReference>
<evidence type="ECO:0000313" key="2">
    <source>
        <dbReference type="EMBL" id="MCB7386934.1"/>
    </source>
</evidence>
<dbReference type="EMBL" id="JAJCIS010000002">
    <property type="protein sequence ID" value="MCB7386934.1"/>
    <property type="molecule type" value="Genomic_DNA"/>
</dbReference>
<dbReference type="Gene3D" id="3.40.50.970">
    <property type="match status" value="1"/>
</dbReference>
<dbReference type="PANTHER" id="PTHR43825:SF1">
    <property type="entry name" value="TRANSKETOLASE-LIKE PYRIMIDINE-BINDING DOMAIN-CONTAINING PROTEIN"/>
    <property type="match status" value="1"/>
</dbReference>
<dbReference type="PANTHER" id="PTHR43825">
    <property type="entry name" value="PYRUVATE DEHYDROGENASE E1 COMPONENT"/>
    <property type="match status" value="1"/>
</dbReference>
<evidence type="ECO:0000313" key="3">
    <source>
        <dbReference type="Proteomes" id="UP001299546"/>
    </source>
</evidence>
<protein>
    <submittedName>
        <fullName evidence="2">Transketolase</fullName>
    </submittedName>
</protein>
<feature type="domain" description="Transketolase-like pyrimidine-binding" evidence="1">
    <location>
        <begin position="6"/>
        <end position="171"/>
    </location>
</feature>
<name>A0ABS8DGK0_9FIRM</name>
<dbReference type="Pfam" id="PF02780">
    <property type="entry name" value="Transketolase_C"/>
    <property type="match status" value="1"/>
</dbReference>
<accession>A0ABS8DGK0</accession>
<organism evidence="2 3">
    <name type="scientific">Bariatricus massiliensis</name>
    <dbReference type="NCBI Taxonomy" id="1745713"/>
    <lineage>
        <taxon>Bacteria</taxon>
        <taxon>Bacillati</taxon>
        <taxon>Bacillota</taxon>
        <taxon>Clostridia</taxon>
        <taxon>Lachnospirales</taxon>
        <taxon>Lachnospiraceae</taxon>
        <taxon>Bariatricus</taxon>
    </lineage>
</organism>
<sequence>MIGNFEDPRKTFGEEVCRIALENRKIVLLSADSGRSSGFGSFMDKCPERYFEFGIMEQTMTGAASGLASTGKIPVICAIASFITARNYEMFRNDIGYMRQNVKIVGRNGGITYSDLGTTHHSLDDFGLIGMIPGVVVLAPQDPNEIREAVRAMLKYEGPVYMRIGNEKQENLFESGFEIGKARHICHGEDVTLISAGSMTANAVKACRKLNERDISVEHLGISTLIPLDCDAILESAARTGFVVTVEEHYTEGGLGNKVGELLATEGCPAELIKLAIPHDYCISGPYSEVLAYYELDADSIAARIEQDFKGVYF</sequence>
<dbReference type="InterPro" id="IPR051157">
    <property type="entry name" value="PDH/Transketolase"/>
</dbReference>
<dbReference type="Proteomes" id="UP001299546">
    <property type="component" value="Unassembled WGS sequence"/>
</dbReference>
<keyword evidence="3" id="KW-1185">Reference proteome</keyword>
<dbReference type="SUPFAM" id="SSF52922">
    <property type="entry name" value="TK C-terminal domain-like"/>
    <property type="match status" value="1"/>
</dbReference>
<proteinExistence type="predicted"/>
<dbReference type="Pfam" id="PF02779">
    <property type="entry name" value="Transket_pyr"/>
    <property type="match status" value="1"/>
</dbReference>
<dbReference type="InterPro" id="IPR033248">
    <property type="entry name" value="Transketolase_C"/>
</dbReference>
<reference evidence="2 3" key="1">
    <citation type="submission" date="2021-10" db="EMBL/GenBank/DDBJ databases">
        <title>Collection of gut derived symbiotic bacterial strains cultured from healthy donors.</title>
        <authorList>
            <person name="Lin H."/>
            <person name="Littmann E."/>
            <person name="Kohout C."/>
            <person name="Pamer E.G."/>
        </authorList>
    </citation>
    <scope>NUCLEOTIDE SEQUENCE [LARGE SCALE GENOMIC DNA]</scope>
    <source>
        <strain evidence="2 3">DFI.1.165</strain>
    </source>
</reference>
<gene>
    <name evidence="2" type="ORF">LIZ65_06500</name>
</gene>
<dbReference type="InterPro" id="IPR005475">
    <property type="entry name" value="Transketolase-like_Pyr-bd"/>
</dbReference>
<dbReference type="RefSeq" id="WP_066736038.1">
    <property type="nucleotide sequence ID" value="NZ_JAJCIQ010000002.1"/>
</dbReference>
<dbReference type="Gene3D" id="3.40.50.920">
    <property type="match status" value="1"/>
</dbReference>
<evidence type="ECO:0000259" key="1">
    <source>
        <dbReference type="SMART" id="SM00861"/>
    </source>
</evidence>